<dbReference type="PROSITE" id="PS00842">
    <property type="entry name" value="XPG_2"/>
    <property type="match status" value="1"/>
</dbReference>
<dbReference type="OrthoDB" id="31113at2759"/>
<dbReference type="Pfam" id="PF00867">
    <property type="entry name" value="XPG_I"/>
    <property type="match status" value="1"/>
</dbReference>
<dbReference type="CDD" id="cd09868">
    <property type="entry name" value="PIN_XPG_RAD2"/>
    <property type="match status" value="1"/>
</dbReference>
<dbReference type="GO" id="GO:0005634">
    <property type="term" value="C:nucleus"/>
    <property type="evidence" value="ECO:0007669"/>
    <property type="project" value="UniProtKB-SubCell"/>
</dbReference>
<evidence type="ECO:0000313" key="5">
    <source>
        <dbReference type="Proteomes" id="UP000243217"/>
    </source>
</evidence>
<comment type="subcellular location">
    <subcellularLocation>
        <location evidence="1">Nucleus</location>
    </subcellularLocation>
</comment>
<dbReference type="SUPFAM" id="SSF88723">
    <property type="entry name" value="PIN domain-like"/>
    <property type="match status" value="1"/>
</dbReference>
<evidence type="ECO:0000313" key="4">
    <source>
        <dbReference type="EMBL" id="OQR99409.1"/>
    </source>
</evidence>
<dbReference type="InterPro" id="IPR019974">
    <property type="entry name" value="XPG_CS"/>
</dbReference>
<dbReference type="SUPFAM" id="SSF47807">
    <property type="entry name" value="5' to 3' exonuclease, C-terminal subdomain"/>
    <property type="match status" value="1"/>
</dbReference>
<dbReference type="GO" id="GO:0003697">
    <property type="term" value="F:single-stranded DNA binding"/>
    <property type="evidence" value="ECO:0007669"/>
    <property type="project" value="TreeGrafter"/>
</dbReference>
<dbReference type="InterPro" id="IPR006084">
    <property type="entry name" value="XPG/Rad2"/>
</dbReference>
<evidence type="ECO:0000256" key="2">
    <source>
        <dbReference type="ARBA" id="ARBA00023242"/>
    </source>
</evidence>
<dbReference type="Gene3D" id="1.10.150.20">
    <property type="entry name" value="5' to 3' exonuclease, C-terminal subdomain"/>
    <property type="match status" value="1"/>
</dbReference>
<keyword evidence="2" id="KW-0539">Nucleus</keyword>
<keyword evidence="5" id="KW-1185">Reference proteome</keyword>
<sequence length="327" mass="37044">EAIKPVENTMPLVPSDLGWTNESDEQLLRARNQQMRDSEGVTEDMKNEVMDLLRLFGVPFIVAPMEAEAQCATLEQLGLVNGVITDDSDIFAFGGKKVYKNMFKTTKFVEAFYMNDIGRELGLDQESMIALALLLGSDYTDGIHGVGIVNATEIVHAFPGIDGLHQFKAWVNEFDLAAQLKPQAKLSESDLAEMDPLERFKHTHHKVRRNWTIGDAFPNFHVVKAYLEPETDRSDARFSWATPDLANLRVFCGRAFGWPLEKVNTTLLPIVQAATRGWFETQTRIDSYFTSYKDDVKYAKIRSKRLQAVVESINTPKKKKPRRKANN</sequence>
<dbReference type="GO" id="GO:0004520">
    <property type="term" value="F:DNA endonuclease activity"/>
    <property type="evidence" value="ECO:0007669"/>
    <property type="project" value="TreeGrafter"/>
</dbReference>
<feature type="domain" description="XPG-I" evidence="3">
    <location>
        <begin position="54"/>
        <end position="123"/>
    </location>
</feature>
<organism evidence="4 5">
    <name type="scientific">Thraustotheca clavata</name>
    <dbReference type="NCBI Taxonomy" id="74557"/>
    <lineage>
        <taxon>Eukaryota</taxon>
        <taxon>Sar</taxon>
        <taxon>Stramenopiles</taxon>
        <taxon>Oomycota</taxon>
        <taxon>Saprolegniomycetes</taxon>
        <taxon>Saprolegniales</taxon>
        <taxon>Achlyaceae</taxon>
        <taxon>Thraustotheca</taxon>
    </lineage>
</organism>
<proteinExistence type="predicted"/>
<dbReference type="PANTHER" id="PTHR16171:SF7">
    <property type="entry name" value="DNA REPAIR PROTEIN RAD2"/>
    <property type="match status" value="1"/>
</dbReference>
<accession>A0A1V9ZN50</accession>
<dbReference type="AlphaFoldDB" id="A0A1V9ZN50"/>
<evidence type="ECO:0000256" key="1">
    <source>
        <dbReference type="ARBA" id="ARBA00004123"/>
    </source>
</evidence>
<comment type="caution">
    <text evidence="4">The sequence shown here is derived from an EMBL/GenBank/DDBJ whole genome shotgun (WGS) entry which is preliminary data.</text>
</comment>
<dbReference type="Proteomes" id="UP000243217">
    <property type="component" value="Unassembled WGS sequence"/>
</dbReference>
<dbReference type="EMBL" id="JNBS01001813">
    <property type="protein sequence ID" value="OQR99409.1"/>
    <property type="molecule type" value="Genomic_DNA"/>
</dbReference>
<evidence type="ECO:0000259" key="3">
    <source>
        <dbReference type="SMART" id="SM00484"/>
    </source>
</evidence>
<feature type="non-terminal residue" evidence="4">
    <location>
        <position position="1"/>
    </location>
</feature>
<dbReference type="SMART" id="SM00279">
    <property type="entry name" value="HhH2"/>
    <property type="match status" value="1"/>
</dbReference>
<dbReference type="STRING" id="74557.A0A1V9ZN50"/>
<dbReference type="InterPro" id="IPR029060">
    <property type="entry name" value="PIN-like_dom_sf"/>
</dbReference>
<dbReference type="PRINTS" id="PR00853">
    <property type="entry name" value="XPGRADSUPER"/>
</dbReference>
<dbReference type="GO" id="GO:0016788">
    <property type="term" value="F:hydrolase activity, acting on ester bonds"/>
    <property type="evidence" value="ECO:0007669"/>
    <property type="project" value="InterPro"/>
</dbReference>
<name>A0A1V9ZN50_9STRA</name>
<reference evidence="4 5" key="1">
    <citation type="journal article" date="2014" name="Genome Biol. Evol.">
        <title>The secreted proteins of Achlya hypogyna and Thraustotheca clavata identify the ancestral oomycete secretome and reveal gene acquisitions by horizontal gene transfer.</title>
        <authorList>
            <person name="Misner I."/>
            <person name="Blouin N."/>
            <person name="Leonard G."/>
            <person name="Richards T.A."/>
            <person name="Lane C.E."/>
        </authorList>
    </citation>
    <scope>NUCLEOTIDE SEQUENCE [LARGE SCALE GENOMIC DNA]</scope>
    <source>
        <strain evidence="4 5">ATCC 34112</strain>
    </source>
</reference>
<gene>
    <name evidence="4" type="ORF">THRCLA_06539</name>
</gene>
<dbReference type="PANTHER" id="PTHR16171">
    <property type="entry name" value="DNA REPAIR PROTEIN COMPLEMENTING XP-G CELLS-RELATED"/>
    <property type="match status" value="1"/>
</dbReference>
<dbReference type="Gene3D" id="3.40.50.1010">
    <property type="entry name" value="5'-nuclease"/>
    <property type="match status" value="1"/>
</dbReference>
<dbReference type="InterPro" id="IPR008918">
    <property type="entry name" value="HhH2"/>
</dbReference>
<dbReference type="CDD" id="cd09904">
    <property type="entry name" value="H3TH_XPG"/>
    <property type="match status" value="1"/>
</dbReference>
<dbReference type="FunFam" id="1.10.150.20:FF:000050">
    <property type="entry name" value="DNA repair protein UVH3"/>
    <property type="match status" value="1"/>
</dbReference>
<dbReference type="InterPro" id="IPR036279">
    <property type="entry name" value="5-3_exonuclease_C_sf"/>
</dbReference>
<dbReference type="InterPro" id="IPR006086">
    <property type="entry name" value="XPG-I_dom"/>
</dbReference>
<protein>
    <submittedName>
        <fullName evidence="4">DNA repair protein</fullName>
    </submittedName>
</protein>
<dbReference type="SMART" id="SM00484">
    <property type="entry name" value="XPGI"/>
    <property type="match status" value="1"/>
</dbReference>